<sequence length="118" mass="13502">MERLHRIAKRLYPFRTSAIILAFFAIALFAAVTLSGARNQSQVWLFASALLLMWSLLLTLFIYSFSSVIGKAPKGANIFTKIRLWLLSGVQKAIMWLFLLVFFASVLMTFRLINFGFF</sequence>
<comment type="caution">
    <text evidence="2">The sequence shown here is derived from an EMBL/GenBank/DDBJ whole genome shotgun (WGS) entry which is preliminary data.</text>
</comment>
<gene>
    <name evidence="2" type="ORF">DXX92_15640</name>
</gene>
<keyword evidence="1" id="KW-0472">Membrane</keyword>
<organism evidence="2 3">
    <name type="scientific">Thalassotalea euphylliae</name>
    <dbReference type="NCBI Taxonomy" id="1655234"/>
    <lineage>
        <taxon>Bacteria</taxon>
        <taxon>Pseudomonadati</taxon>
        <taxon>Pseudomonadota</taxon>
        <taxon>Gammaproteobacteria</taxon>
        <taxon>Alteromonadales</taxon>
        <taxon>Colwelliaceae</taxon>
        <taxon>Thalassotalea</taxon>
    </lineage>
</organism>
<accession>A0A3E0UI22</accession>
<dbReference type="AlphaFoldDB" id="A0A3E0UI22"/>
<dbReference type="RefSeq" id="WP_116001351.1">
    <property type="nucleotide sequence ID" value="NZ_QUOV01000001.1"/>
</dbReference>
<feature type="transmembrane region" description="Helical" evidence="1">
    <location>
        <begin position="43"/>
        <end position="65"/>
    </location>
</feature>
<feature type="transmembrane region" description="Helical" evidence="1">
    <location>
        <begin position="93"/>
        <end position="113"/>
    </location>
</feature>
<evidence type="ECO:0000313" key="3">
    <source>
        <dbReference type="Proteomes" id="UP000256999"/>
    </source>
</evidence>
<evidence type="ECO:0000313" key="2">
    <source>
        <dbReference type="EMBL" id="REL36631.1"/>
    </source>
</evidence>
<name>A0A3E0UI22_9GAMM</name>
<reference evidence="2 3" key="1">
    <citation type="submission" date="2018-08" db="EMBL/GenBank/DDBJ databases">
        <title>Thalassotalea euphylliae genome.</title>
        <authorList>
            <person name="Summers S."/>
            <person name="Rice S.A."/>
            <person name="Freckelton M.L."/>
            <person name="Nedved B.T."/>
            <person name="Hadfield M.G."/>
        </authorList>
    </citation>
    <scope>NUCLEOTIDE SEQUENCE [LARGE SCALE GENOMIC DNA]</scope>
    <source>
        <strain evidence="2 3">H2</strain>
    </source>
</reference>
<dbReference type="EMBL" id="QUOV01000001">
    <property type="protein sequence ID" value="REL36631.1"/>
    <property type="molecule type" value="Genomic_DNA"/>
</dbReference>
<protein>
    <submittedName>
        <fullName evidence="2">Uncharacterized protein</fullName>
    </submittedName>
</protein>
<dbReference type="Proteomes" id="UP000256999">
    <property type="component" value="Unassembled WGS sequence"/>
</dbReference>
<feature type="transmembrane region" description="Helical" evidence="1">
    <location>
        <begin position="12"/>
        <end position="37"/>
    </location>
</feature>
<evidence type="ECO:0000256" key="1">
    <source>
        <dbReference type="SAM" id="Phobius"/>
    </source>
</evidence>
<keyword evidence="1" id="KW-1133">Transmembrane helix</keyword>
<dbReference type="OrthoDB" id="10005674at2"/>
<keyword evidence="1" id="KW-0812">Transmembrane</keyword>
<proteinExistence type="predicted"/>